<dbReference type="Pfam" id="PF00326">
    <property type="entry name" value="Peptidase_S9"/>
    <property type="match status" value="1"/>
</dbReference>
<proteinExistence type="predicted"/>
<accession>A0A4S4BL68</accession>
<dbReference type="GO" id="GO:0006508">
    <property type="term" value="P:proteolysis"/>
    <property type="evidence" value="ECO:0007669"/>
    <property type="project" value="InterPro"/>
</dbReference>
<comment type="caution">
    <text evidence="2">The sequence shown here is derived from an EMBL/GenBank/DDBJ whole genome shotgun (WGS) entry which is preliminary data.</text>
</comment>
<dbReference type="SUPFAM" id="SSF53474">
    <property type="entry name" value="alpha/beta-Hydrolases"/>
    <property type="match status" value="1"/>
</dbReference>
<dbReference type="GO" id="GO:0008236">
    <property type="term" value="F:serine-type peptidase activity"/>
    <property type="evidence" value="ECO:0007669"/>
    <property type="project" value="InterPro"/>
</dbReference>
<dbReference type="InterPro" id="IPR029058">
    <property type="entry name" value="AB_hydrolase_fold"/>
</dbReference>
<dbReference type="EMBL" id="SSOB01000065">
    <property type="protein sequence ID" value="THF73007.1"/>
    <property type="molecule type" value="Genomic_DNA"/>
</dbReference>
<dbReference type="Proteomes" id="UP000310636">
    <property type="component" value="Unassembled WGS sequence"/>
</dbReference>
<dbReference type="OrthoDB" id="2513075at2"/>
<dbReference type="Gene3D" id="3.40.50.1820">
    <property type="entry name" value="alpha/beta hydrolase"/>
    <property type="match status" value="1"/>
</dbReference>
<name>A0A4S4BL68_9BACL</name>
<evidence type="ECO:0000313" key="2">
    <source>
        <dbReference type="EMBL" id="THF73007.1"/>
    </source>
</evidence>
<organism evidence="2 3">
    <name type="scientific">Cohnella fermenti</name>
    <dbReference type="NCBI Taxonomy" id="2565925"/>
    <lineage>
        <taxon>Bacteria</taxon>
        <taxon>Bacillati</taxon>
        <taxon>Bacillota</taxon>
        <taxon>Bacilli</taxon>
        <taxon>Bacillales</taxon>
        <taxon>Paenibacillaceae</taxon>
        <taxon>Cohnella</taxon>
    </lineage>
</organism>
<keyword evidence="3" id="KW-1185">Reference proteome</keyword>
<dbReference type="RefSeq" id="WP_136373750.1">
    <property type="nucleotide sequence ID" value="NZ_SSOB01000065.1"/>
</dbReference>
<feature type="domain" description="Peptidase S9 prolyl oligopeptidase catalytic" evidence="1">
    <location>
        <begin position="91"/>
        <end position="222"/>
    </location>
</feature>
<protein>
    <submittedName>
        <fullName evidence="2">Alpha/beta hydrolase</fullName>
    </submittedName>
</protein>
<reference evidence="2 3" key="1">
    <citation type="submission" date="2019-04" db="EMBL/GenBank/DDBJ databases">
        <title>Cohnella sp. nov. isolated from preserved vegetables.</title>
        <authorList>
            <person name="Lin S.-Y."/>
            <person name="Hung M.-H."/>
            <person name="Young C.-C."/>
        </authorList>
    </citation>
    <scope>NUCLEOTIDE SEQUENCE [LARGE SCALE GENOMIC DNA]</scope>
    <source>
        <strain evidence="2 3">CC-MHH1044</strain>
    </source>
</reference>
<sequence length="255" mass="27787">MRITEWMGYDKVGFMLDGKEGFVVLPQRFAEGRPWVWRTEFFDHYDNADTALLEAGYCRAYYRQSDLYGCPEAVEGMRRFHEFVTRVFGLAGKAALVGLSRGGLYACQFAAACPERVALLYLDAPVLDIRSWPGGKGTGIGAAREWQECLAAYGLTEEASETAGVSPLDRIGPIANARIPILMIAGDADSVVPYSENGAILEERYRGLGGRIETIVKPGVGHHPHGLEEPGPILAFVRSVYPAKTCILSGGNPAL</sequence>
<evidence type="ECO:0000313" key="3">
    <source>
        <dbReference type="Proteomes" id="UP000310636"/>
    </source>
</evidence>
<evidence type="ECO:0000259" key="1">
    <source>
        <dbReference type="Pfam" id="PF00326"/>
    </source>
</evidence>
<keyword evidence="2" id="KW-0378">Hydrolase</keyword>
<dbReference type="AlphaFoldDB" id="A0A4S4BL68"/>
<gene>
    <name evidence="2" type="ORF">E6C55_31165</name>
</gene>
<dbReference type="InterPro" id="IPR001375">
    <property type="entry name" value="Peptidase_S9_cat"/>
</dbReference>